<sequence>MEKIAICNAILIRLLKIRRQPTTGFALLGAHQTQSTSSRQPYVLLETKLHEISEIRSFTSVSVAAAEWENYEFIGQICVGCRMTFFYLTGARRLKWLESELTDRKVSGSKPTSASRLPLSRIEQPGSIPALVHPSGGMAARHRKGATAGRFFSILLSDSTLSRFFYLTGARRLKWLESELTDRKVSGSKPTSASRLPLSRIEQPGSIPALVHPSGGMAARHRKGATAGRFFSILLSDSTLSRWLLICSPSFATGLQMFHPQSRRHVNTEVKKRLQANCQARRTEQRPSDQRPGDIFRITFCKPIVKLGERNNGHLINDQYLLFSGSAKGFTDWLYRKEAESKGRSEES</sequence>
<protein>
    <submittedName>
        <fullName evidence="1">Uncharacterized protein</fullName>
    </submittedName>
</protein>
<dbReference type="STRING" id="6198.A0A074Z0Y6"/>
<evidence type="ECO:0000313" key="2">
    <source>
        <dbReference type="Proteomes" id="UP000054324"/>
    </source>
</evidence>
<accession>A0A074Z0Y6</accession>
<dbReference type="GeneID" id="20329426"/>
<evidence type="ECO:0000313" key="1">
    <source>
        <dbReference type="EMBL" id="KER20676.1"/>
    </source>
</evidence>
<dbReference type="KEGG" id="ovi:T265_15261"/>
<dbReference type="EMBL" id="KL597032">
    <property type="protein sequence ID" value="KER20676.1"/>
    <property type="molecule type" value="Genomic_DNA"/>
</dbReference>
<organism evidence="1 2">
    <name type="scientific">Opisthorchis viverrini</name>
    <name type="common">Southeast Asian liver fluke</name>
    <dbReference type="NCBI Taxonomy" id="6198"/>
    <lineage>
        <taxon>Eukaryota</taxon>
        <taxon>Metazoa</taxon>
        <taxon>Spiralia</taxon>
        <taxon>Lophotrochozoa</taxon>
        <taxon>Platyhelminthes</taxon>
        <taxon>Trematoda</taxon>
        <taxon>Digenea</taxon>
        <taxon>Opisthorchiida</taxon>
        <taxon>Opisthorchiata</taxon>
        <taxon>Opisthorchiidae</taxon>
        <taxon>Opisthorchis</taxon>
    </lineage>
</organism>
<dbReference type="Proteomes" id="UP000054324">
    <property type="component" value="Unassembled WGS sequence"/>
</dbReference>
<dbReference type="RefSeq" id="XP_009175579.1">
    <property type="nucleotide sequence ID" value="XM_009177315.1"/>
</dbReference>
<keyword evidence="2" id="KW-1185">Reference proteome</keyword>
<name>A0A074Z0Y6_OPIVI</name>
<proteinExistence type="predicted"/>
<gene>
    <name evidence="1" type="ORF">T265_15261</name>
</gene>
<reference evidence="1 2" key="1">
    <citation type="submission" date="2013-11" db="EMBL/GenBank/DDBJ databases">
        <title>Opisthorchis viverrini - life in the bile duct.</title>
        <authorList>
            <person name="Young N.D."/>
            <person name="Nagarajan N."/>
            <person name="Lin S.J."/>
            <person name="Korhonen P.K."/>
            <person name="Jex A.R."/>
            <person name="Hall R.S."/>
            <person name="Safavi-Hemami H."/>
            <person name="Kaewkong W."/>
            <person name="Bertrand D."/>
            <person name="Gao S."/>
            <person name="Seet Q."/>
            <person name="Wongkham S."/>
            <person name="Teh B.T."/>
            <person name="Wongkham C."/>
            <person name="Intapan P.M."/>
            <person name="Maleewong W."/>
            <person name="Yang X."/>
            <person name="Hu M."/>
            <person name="Wang Z."/>
            <person name="Hofmann A."/>
            <person name="Sternberg P.W."/>
            <person name="Tan P."/>
            <person name="Wang J."/>
            <person name="Gasser R.B."/>
        </authorList>
    </citation>
    <scope>NUCLEOTIDE SEQUENCE [LARGE SCALE GENOMIC DNA]</scope>
</reference>
<dbReference type="AlphaFoldDB" id="A0A074Z0Y6"/>
<dbReference type="CTD" id="20329426"/>